<proteinExistence type="predicted"/>
<dbReference type="Pfam" id="PF09278">
    <property type="entry name" value="MerR-DNA-bind"/>
    <property type="match status" value="1"/>
</dbReference>
<dbReference type="CDD" id="cd01108">
    <property type="entry name" value="HTH_CueR"/>
    <property type="match status" value="1"/>
</dbReference>
<evidence type="ECO:0000256" key="3">
    <source>
        <dbReference type="ARBA" id="ARBA00023015"/>
    </source>
</evidence>
<evidence type="ECO:0000256" key="1">
    <source>
        <dbReference type="ARBA" id="ARBA00004496"/>
    </source>
</evidence>
<sequence>MSTQTGTQRGLRRWTIGDAARRSAVSAKMIRHYESIGLMPAADRSLSNYRLYRDEDIHRLRFIHRARKLGFAIPRIATLLALWDDPARPSAEVKALAAGHVAELQARIAELQSMVRTLEHLGRHCHGDARPDCPILDELGGERDV</sequence>
<keyword evidence="4" id="KW-0238">DNA-binding</keyword>
<comment type="subcellular location">
    <subcellularLocation>
        <location evidence="1">Cytoplasm</location>
    </subcellularLocation>
</comment>
<dbReference type="PROSITE" id="PS50937">
    <property type="entry name" value="HTH_MERR_2"/>
    <property type="match status" value="1"/>
</dbReference>
<keyword evidence="2" id="KW-0963">Cytoplasm</keyword>
<keyword evidence="8" id="KW-1185">Reference proteome</keyword>
<dbReference type="InterPro" id="IPR047057">
    <property type="entry name" value="MerR_fam"/>
</dbReference>
<dbReference type="PRINTS" id="PR00040">
    <property type="entry name" value="HTHMERR"/>
</dbReference>
<gene>
    <name evidence="7" type="primary">cueR</name>
    <name evidence="7" type="ORF">M0G41_15055</name>
</gene>
<keyword evidence="5" id="KW-0804">Transcription</keyword>
<comment type="caution">
    <text evidence="7">The sequence shown here is derived from an EMBL/GenBank/DDBJ whole genome shotgun (WGS) entry which is preliminary data.</text>
</comment>
<dbReference type="Gene3D" id="1.10.1660.10">
    <property type="match status" value="1"/>
</dbReference>
<dbReference type="EMBL" id="JALNMH010000013">
    <property type="protein sequence ID" value="MCK7594986.1"/>
    <property type="molecule type" value="Genomic_DNA"/>
</dbReference>
<dbReference type="InterPro" id="IPR011789">
    <property type="entry name" value="CueR"/>
</dbReference>
<dbReference type="InterPro" id="IPR009061">
    <property type="entry name" value="DNA-bd_dom_put_sf"/>
</dbReference>
<evidence type="ECO:0000256" key="4">
    <source>
        <dbReference type="ARBA" id="ARBA00023125"/>
    </source>
</evidence>
<evidence type="ECO:0000256" key="2">
    <source>
        <dbReference type="ARBA" id="ARBA00022490"/>
    </source>
</evidence>
<organism evidence="7 8">
    <name type="scientific">Pseudomarimonas salicorniae</name>
    <dbReference type="NCBI Taxonomy" id="2933270"/>
    <lineage>
        <taxon>Bacteria</taxon>
        <taxon>Pseudomonadati</taxon>
        <taxon>Pseudomonadota</taxon>
        <taxon>Gammaproteobacteria</taxon>
        <taxon>Lysobacterales</taxon>
        <taxon>Lysobacteraceae</taxon>
        <taxon>Pseudomarimonas</taxon>
    </lineage>
</organism>
<accession>A0ABT0GKB0</accession>
<dbReference type="Pfam" id="PF00376">
    <property type="entry name" value="MerR"/>
    <property type="match status" value="1"/>
</dbReference>
<dbReference type="InterPro" id="IPR015358">
    <property type="entry name" value="Tscrpt_reg_MerR_DNA-bd"/>
</dbReference>
<dbReference type="PANTHER" id="PTHR30204">
    <property type="entry name" value="REDOX-CYCLING DRUG-SENSING TRANSCRIPTIONAL ACTIVATOR SOXR"/>
    <property type="match status" value="1"/>
</dbReference>
<dbReference type="SMART" id="SM00422">
    <property type="entry name" value="HTH_MERR"/>
    <property type="match status" value="1"/>
</dbReference>
<dbReference type="NCBIfam" id="TIGR02044">
    <property type="entry name" value="CueR"/>
    <property type="match status" value="1"/>
</dbReference>
<dbReference type="PANTHER" id="PTHR30204:SF94">
    <property type="entry name" value="HEAVY METAL-DEPENDENT TRANSCRIPTIONAL REGULATOR HI_0293-RELATED"/>
    <property type="match status" value="1"/>
</dbReference>
<dbReference type="InterPro" id="IPR000551">
    <property type="entry name" value="MerR-type_HTH_dom"/>
</dbReference>
<evidence type="ECO:0000256" key="5">
    <source>
        <dbReference type="ARBA" id="ARBA00023163"/>
    </source>
</evidence>
<keyword evidence="3" id="KW-0805">Transcription regulation</keyword>
<reference evidence="7" key="1">
    <citation type="submission" date="2022-04" db="EMBL/GenBank/DDBJ databases">
        <title>Lysobacter sp. CAU 1642 isolated from sea sand.</title>
        <authorList>
            <person name="Kim W."/>
        </authorList>
    </citation>
    <scope>NUCLEOTIDE SEQUENCE</scope>
    <source>
        <strain evidence="7">CAU 1642</strain>
    </source>
</reference>
<name>A0ABT0GKB0_9GAMM</name>
<feature type="domain" description="HTH merR-type" evidence="6">
    <location>
        <begin position="13"/>
        <end position="82"/>
    </location>
</feature>
<evidence type="ECO:0000313" key="7">
    <source>
        <dbReference type="EMBL" id="MCK7594986.1"/>
    </source>
</evidence>
<evidence type="ECO:0000259" key="6">
    <source>
        <dbReference type="PROSITE" id="PS50937"/>
    </source>
</evidence>
<dbReference type="RefSeq" id="WP_248210706.1">
    <property type="nucleotide sequence ID" value="NZ_JALNMH010000013.1"/>
</dbReference>
<protein>
    <submittedName>
        <fullName evidence="7">Cu(I)-responsive transcriptional regulator</fullName>
    </submittedName>
</protein>
<dbReference type="Proteomes" id="UP001431449">
    <property type="component" value="Unassembled WGS sequence"/>
</dbReference>
<dbReference type="SUPFAM" id="SSF46955">
    <property type="entry name" value="Putative DNA-binding domain"/>
    <property type="match status" value="1"/>
</dbReference>
<evidence type="ECO:0000313" key="8">
    <source>
        <dbReference type="Proteomes" id="UP001431449"/>
    </source>
</evidence>